<dbReference type="PANTHER" id="PTHR33881">
    <property type="entry name" value="NEUROGENIC LOCUS NOTCH-LIKE PROTEIN"/>
    <property type="match status" value="1"/>
</dbReference>
<organism evidence="2 3">
    <name type="scientific">Musa troglodytarum</name>
    <name type="common">fe'i banana</name>
    <dbReference type="NCBI Taxonomy" id="320322"/>
    <lineage>
        <taxon>Eukaryota</taxon>
        <taxon>Viridiplantae</taxon>
        <taxon>Streptophyta</taxon>
        <taxon>Embryophyta</taxon>
        <taxon>Tracheophyta</taxon>
        <taxon>Spermatophyta</taxon>
        <taxon>Magnoliopsida</taxon>
        <taxon>Liliopsida</taxon>
        <taxon>Zingiberales</taxon>
        <taxon>Musaceae</taxon>
        <taxon>Musa</taxon>
    </lineage>
</organism>
<dbReference type="EMBL" id="CP097509">
    <property type="protein sequence ID" value="URE17262.1"/>
    <property type="molecule type" value="Genomic_DNA"/>
</dbReference>
<dbReference type="OrthoDB" id="1914642at2759"/>
<dbReference type="AlphaFoldDB" id="A0A9E7GSB2"/>
<dbReference type="PANTHER" id="PTHR33881:SF17">
    <property type="entry name" value="EGF-LIKE DOMAIN-CONTAINING PROTEIN"/>
    <property type="match status" value="1"/>
</dbReference>
<proteinExistence type="predicted"/>
<keyword evidence="3" id="KW-1185">Reference proteome</keyword>
<name>A0A9E7GSB2_9LILI</name>
<dbReference type="InterPro" id="IPR000742">
    <property type="entry name" value="EGF"/>
</dbReference>
<feature type="domain" description="EGF-like" evidence="1">
    <location>
        <begin position="186"/>
        <end position="229"/>
    </location>
</feature>
<evidence type="ECO:0000313" key="3">
    <source>
        <dbReference type="Proteomes" id="UP001055439"/>
    </source>
</evidence>
<dbReference type="Proteomes" id="UP001055439">
    <property type="component" value="Chromosome 7"/>
</dbReference>
<evidence type="ECO:0000313" key="2">
    <source>
        <dbReference type="EMBL" id="URE17262.1"/>
    </source>
</evidence>
<sequence length="283" mass="30409">MHSNDCINIPQKLLPTPPVSLLHLPTSTLLLPCFICDLKEPEGQGMGWVEAVLVLVVLQSVTTSLPHWADAGDLLSPLISTYSHVFKISDEICNNSVECGKGSCQVSTDDSLGFVCKCNPGWSQFHIGDYFRFLPCIIPNCSINYSCSNGTLAPAASPSPHPTNVSKLDPQEPRCSSHLSQFSPKACSYSYCGAGTCVSRSTFGYRCECREGFSNLLNMTIFPCYRDCSLGGDCANLGITLSNSSSSSPPSLSDNGSSSSDTIGPKNLLMVMLVIGLIFVRTR</sequence>
<accession>A0A9E7GSB2</accession>
<dbReference type="SMART" id="SM00181">
    <property type="entry name" value="EGF"/>
    <property type="match status" value="2"/>
</dbReference>
<evidence type="ECO:0000259" key="1">
    <source>
        <dbReference type="SMART" id="SM00181"/>
    </source>
</evidence>
<gene>
    <name evidence="2" type="ORF">MUK42_13371</name>
</gene>
<protein>
    <submittedName>
        <fullName evidence="2">EGF</fullName>
    </submittedName>
</protein>
<feature type="domain" description="EGF-like" evidence="1">
    <location>
        <begin position="92"/>
        <end position="142"/>
    </location>
</feature>
<reference evidence="2" key="1">
    <citation type="submission" date="2022-05" db="EMBL/GenBank/DDBJ databases">
        <title>The Musa troglodytarum L. genome provides insights into the mechanism of non-climacteric behaviour and enrichment of carotenoids.</title>
        <authorList>
            <person name="Wang J."/>
        </authorList>
    </citation>
    <scope>NUCLEOTIDE SEQUENCE</scope>
    <source>
        <tissue evidence="2">Leaf</tissue>
    </source>
</reference>